<dbReference type="PANTHER" id="PTHR33376:SF15">
    <property type="entry name" value="BLL6794 PROTEIN"/>
    <property type="match status" value="1"/>
</dbReference>
<sequence>MKLKQLFLYTVIIAVFSFITVGCSSSSSDKENEKKSNSNKNDSETITLKVTNFLANTAPLSKYGVQPWMERVTELTDGKVQFEYYPGEQLGKAADQYKLVKDGVADIGFTLVNYNSDIFPISNMLSAMPRINKSSLQGTLAYKDLLEESPVLLETDYLKNGVRPLYANVSPAYELWSVKKEIKTPEDLKGLKIRTGGGIENEIFEFVGAAPVSIAFPDLYESTERGIVDAVSLFPVAVNTSGIDEIVKFGTEIFWVTAVYPLIINEKTWDKLPDDVKEAISQANEEVAVQLAKTQDENTKEIVKEISKNATISKLTEDEQQKWDNISEEFQKKWLKDNESKGLPYGEVLNMYKELSKKHE</sequence>
<dbReference type="Pfam" id="PF03480">
    <property type="entry name" value="DctP"/>
    <property type="match status" value="1"/>
</dbReference>
<evidence type="ECO:0000313" key="2">
    <source>
        <dbReference type="EMBL" id="PWA10382.1"/>
    </source>
</evidence>
<proteinExistence type="predicted"/>
<protein>
    <recommendedName>
        <fullName evidence="4">C4-dicarboxylate ABC transporter</fullName>
    </recommendedName>
</protein>
<evidence type="ECO:0000256" key="1">
    <source>
        <dbReference type="ARBA" id="ARBA00022729"/>
    </source>
</evidence>
<evidence type="ECO:0008006" key="4">
    <source>
        <dbReference type="Google" id="ProtNLM"/>
    </source>
</evidence>
<dbReference type="Proteomes" id="UP000245998">
    <property type="component" value="Unassembled WGS sequence"/>
</dbReference>
<keyword evidence="3" id="KW-1185">Reference proteome</keyword>
<dbReference type="EMBL" id="QCZG01000022">
    <property type="protein sequence ID" value="PWA10382.1"/>
    <property type="molecule type" value="Genomic_DNA"/>
</dbReference>
<gene>
    <name evidence="2" type="ORF">DCC39_11130</name>
</gene>
<dbReference type="CDD" id="cd13601">
    <property type="entry name" value="PBP2_TRAP_DctP1_3_4_like"/>
    <property type="match status" value="1"/>
</dbReference>
<accession>A0A2U1JZ15</accession>
<dbReference type="InterPro" id="IPR038404">
    <property type="entry name" value="TRAP_DctP_sf"/>
</dbReference>
<organism evidence="2 3">
    <name type="scientific">Pueribacillus theae</name>
    <dbReference type="NCBI Taxonomy" id="2171751"/>
    <lineage>
        <taxon>Bacteria</taxon>
        <taxon>Bacillati</taxon>
        <taxon>Bacillota</taxon>
        <taxon>Bacilli</taxon>
        <taxon>Bacillales</taxon>
        <taxon>Bacillaceae</taxon>
        <taxon>Pueribacillus</taxon>
    </lineage>
</organism>
<dbReference type="Gene3D" id="3.40.190.170">
    <property type="entry name" value="Bacterial extracellular solute-binding protein, family 7"/>
    <property type="match status" value="1"/>
</dbReference>
<reference evidence="2 3" key="1">
    <citation type="submission" date="2018-04" db="EMBL/GenBank/DDBJ databases">
        <title>Camelliibacillus theae gen. nov., sp. nov., isolated from Pu'er tea.</title>
        <authorList>
            <person name="Niu L."/>
        </authorList>
    </citation>
    <scope>NUCLEOTIDE SEQUENCE [LARGE SCALE GENOMIC DNA]</scope>
    <source>
        <strain evidence="2 3">T8</strain>
    </source>
</reference>
<dbReference type="PANTHER" id="PTHR33376">
    <property type="match status" value="1"/>
</dbReference>
<dbReference type="OrthoDB" id="1646at2"/>
<evidence type="ECO:0000313" key="3">
    <source>
        <dbReference type="Proteomes" id="UP000245998"/>
    </source>
</evidence>
<dbReference type="PROSITE" id="PS51257">
    <property type="entry name" value="PROKAR_LIPOPROTEIN"/>
    <property type="match status" value="1"/>
</dbReference>
<dbReference type="GO" id="GO:0055085">
    <property type="term" value="P:transmembrane transport"/>
    <property type="evidence" value="ECO:0007669"/>
    <property type="project" value="InterPro"/>
</dbReference>
<keyword evidence="1" id="KW-0732">Signal</keyword>
<dbReference type="NCBIfam" id="NF037995">
    <property type="entry name" value="TRAP_S1"/>
    <property type="match status" value="1"/>
</dbReference>
<comment type="caution">
    <text evidence="2">The sequence shown here is derived from an EMBL/GenBank/DDBJ whole genome shotgun (WGS) entry which is preliminary data.</text>
</comment>
<name>A0A2U1JZ15_9BACI</name>
<dbReference type="RefSeq" id="WP_116554981.1">
    <property type="nucleotide sequence ID" value="NZ_QCZG01000022.1"/>
</dbReference>
<dbReference type="AlphaFoldDB" id="A0A2U1JZ15"/>
<dbReference type="InterPro" id="IPR018389">
    <property type="entry name" value="DctP_fam"/>
</dbReference>